<evidence type="ECO:0000313" key="3">
    <source>
        <dbReference type="EMBL" id="KAB8360824.1"/>
    </source>
</evidence>
<dbReference type="InterPro" id="IPR001810">
    <property type="entry name" value="F-box_dom"/>
</dbReference>
<evidence type="ECO:0000313" key="4">
    <source>
        <dbReference type="Proteomes" id="UP000327013"/>
    </source>
</evidence>
<dbReference type="PROSITE" id="PS50181">
    <property type="entry name" value="FBOX"/>
    <property type="match status" value="1"/>
</dbReference>
<keyword evidence="4" id="KW-1185">Reference proteome</keyword>
<dbReference type="OrthoDB" id="3226064at2759"/>
<dbReference type="InterPro" id="IPR036047">
    <property type="entry name" value="F-box-like_dom_sf"/>
</dbReference>
<name>A0A5N6L0W1_9ROSI</name>
<dbReference type="PANTHER" id="PTHR42089:SF1">
    <property type="entry name" value="YALI0F09427P"/>
    <property type="match status" value="1"/>
</dbReference>
<evidence type="ECO:0000259" key="2">
    <source>
        <dbReference type="PROSITE" id="PS50181"/>
    </source>
</evidence>
<dbReference type="AlphaFoldDB" id="A0A5N6L0W1"/>
<feature type="region of interest" description="Disordered" evidence="1">
    <location>
        <begin position="110"/>
        <end position="140"/>
    </location>
</feature>
<organism evidence="3 4">
    <name type="scientific">Carpinus fangiana</name>
    <dbReference type="NCBI Taxonomy" id="176857"/>
    <lineage>
        <taxon>Eukaryota</taxon>
        <taxon>Viridiplantae</taxon>
        <taxon>Streptophyta</taxon>
        <taxon>Embryophyta</taxon>
        <taxon>Tracheophyta</taxon>
        <taxon>Spermatophyta</taxon>
        <taxon>Magnoliopsida</taxon>
        <taxon>eudicotyledons</taxon>
        <taxon>Gunneridae</taxon>
        <taxon>Pentapetalae</taxon>
        <taxon>rosids</taxon>
        <taxon>fabids</taxon>
        <taxon>Fagales</taxon>
        <taxon>Betulaceae</taxon>
        <taxon>Carpinus</taxon>
    </lineage>
</organism>
<dbReference type="PANTHER" id="PTHR42089">
    <property type="entry name" value="YALI0F09427P"/>
    <property type="match status" value="1"/>
</dbReference>
<dbReference type="SUPFAM" id="SSF81383">
    <property type="entry name" value="F-box domain"/>
    <property type="match status" value="1"/>
</dbReference>
<dbReference type="EMBL" id="VIBQ01000017">
    <property type="protein sequence ID" value="KAB8360824.1"/>
    <property type="molecule type" value="Genomic_DNA"/>
</dbReference>
<comment type="caution">
    <text evidence="3">The sequence shown here is derived from an EMBL/GenBank/DDBJ whole genome shotgun (WGS) entry which is preliminary data.</text>
</comment>
<protein>
    <recommendedName>
        <fullName evidence="2">F-box domain-containing protein</fullName>
    </recommendedName>
</protein>
<gene>
    <name evidence="3" type="ORF">FH972_024558</name>
</gene>
<sequence>MCVRKQRQNGSGDTRAAPCVPEAEMKPNEHAWRRGDAATAAARPISCSTGACVTSQLLTALQPHAPFRLHLCQICSHPLLAQVPLTVSPFVSLPTATTLPYTYKTLPSSLPPSSTGAGAAPTPNPEGDTSRSKYVHSSTGHAAHPADIISSCQALGTHLDKLQSDGQTALSKWDDDIRAAELAEKRKLAPGYLDRNEKILSPSRANVMESTLSLDQQPTSRSAEVGQMHSDDGVQDDAEGQELDRAFANPARIWRASLAITRWLESDLMWGNSRACSPESSPKEFLRAQLDNICGDYFKPIARRGCHLRAWGAVTGLHTRIMGVARHDDAGTLDKCPIRGTTFCRSRARQFPTYCANEVVCVAASRVDAQETKGHSSLLAAGTRQWRTAEADDGMTRSAPNGTATGLPLFAPARRSLSAVLACDGTETCSVRRAANCLHNRICYQRGERQGWWGPWSQRQPNRCMGSGDPGVGRSRQSGGLLVHAHKVCHHPWAGGHKFVYNAACPHSTFSISIARFSSISATQLQPQATYTTPPLDVLFDFQVPKPSPKPYSTMSSQHSFADPIVAQHNFSTAYNLEDPAQAASSYASTPNARWILPQMLADAQAQPRLAQRHCYHRAVTPLMVLTALPNNRYLLISARARDTCMQSFESVSAASSHGMGESGAGRRVRAKRLIMMYAATHPGTPPEMSAVWSACLVSSCNISLQYTCHQADALMFKQGSGRSVYFPSPDTRSGPRDVSRLASPVRCSEDSMGARLPNGLKLAELPPHLNSLGGHRIMRRTADMGELLALPLEILHNIFVLCDAADLGRLCGSCSALRNHIRHNKLLHKEDPLHRDSGSPEPDWQTALHDVVALQKILETPNLMVKREDLATASRTVFKLIESANTDYAKSRNTTWLARKFGFRTKDSKNLNTLLTSSSLFRHAGYARLHFPAKTPEDRQLSAKLHVMWGIPIDFSGINEDARLRSMVEAIEPTHIYARAQVYNLSTYTEKTMWGPFKDDGTCAVDWEKVEAIFVVLGYNLNMLNTRTQGLFPPVWNKPFHGATKNSYKDPEEAPMDYMVPRKSTSVIEDDPYDITGTWMRVVCFLDYSDLYLHNFEQGGQASGFPLAVYTDEATRIIEMNLTAVKIEPPGPGDGQALPVVHFTGRSRSLHDAFDANANNNIRGTVRLTKHGDVRWTSFSVFHGEERWRSEGIQVGGPRSKRGVLGTWFDKDFSPEGPAGPTAFWKISNMLRKEGLPAH</sequence>
<dbReference type="Pfam" id="PF00646">
    <property type="entry name" value="F-box"/>
    <property type="match status" value="1"/>
</dbReference>
<reference evidence="3 4" key="1">
    <citation type="submission" date="2019-06" db="EMBL/GenBank/DDBJ databases">
        <title>A chromosomal-level reference genome of Carpinus fangiana (Coryloideae, Betulaceae).</title>
        <authorList>
            <person name="Yang X."/>
            <person name="Wang Z."/>
            <person name="Zhang L."/>
            <person name="Hao G."/>
            <person name="Liu J."/>
            <person name="Yang Y."/>
        </authorList>
    </citation>
    <scope>NUCLEOTIDE SEQUENCE [LARGE SCALE GENOMIC DNA]</scope>
    <source>
        <strain evidence="3">Cfa_2016G</strain>
        <tissue evidence="3">Leaf</tissue>
    </source>
</reference>
<accession>A0A5N6L0W1</accession>
<dbReference type="Proteomes" id="UP000327013">
    <property type="component" value="Unassembled WGS sequence"/>
</dbReference>
<evidence type="ECO:0000256" key="1">
    <source>
        <dbReference type="SAM" id="MobiDB-lite"/>
    </source>
</evidence>
<feature type="domain" description="F-box" evidence="2">
    <location>
        <begin position="785"/>
        <end position="831"/>
    </location>
</feature>
<feature type="compositionally biased region" description="Low complexity" evidence="1">
    <location>
        <begin position="110"/>
        <end position="121"/>
    </location>
</feature>
<proteinExistence type="predicted"/>